<evidence type="ECO:0000256" key="3">
    <source>
        <dbReference type="ARBA" id="ARBA00023163"/>
    </source>
</evidence>
<dbReference type="AlphaFoldDB" id="A0A6M4ITM7"/>
<dbReference type="Gene3D" id="1.10.10.10">
    <property type="entry name" value="Winged helix-like DNA-binding domain superfamily/Winged helix DNA-binding domain"/>
    <property type="match status" value="1"/>
</dbReference>
<dbReference type="Pfam" id="PF01022">
    <property type="entry name" value="HTH_5"/>
    <property type="match status" value="1"/>
</dbReference>
<dbReference type="InterPro" id="IPR011991">
    <property type="entry name" value="ArsR-like_HTH"/>
</dbReference>
<proteinExistence type="predicted"/>
<dbReference type="PRINTS" id="PR00778">
    <property type="entry name" value="HTHARSR"/>
</dbReference>
<keyword evidence="6" id="KW-1185">Reference proteome</keyword>
<dbReference type="InterPro" id="IPR036390">
    <property type="entry name" value="WH_DNA-bd_sf"/>
</dbReference>
<dbReference type="SUPFAM" id="SSF46785">
    <property type="entry name" value="Winged helix' DNA-binding domain"/>
    <property type="match status" value="1"/>
</dbReference>
<sequence length="105" mass="11712">MRPELLDLVADRFKALSDRARLSLLQELRGGSCTVNELVEATGMGQANVSRHLAILFNHGLVSRERDGVYVRYELADADVLKLCELVCGRLESELAERKKVISGR</sequence>
<dbReference type="EMBL" id="CP053085">
    <property type="protein sequence ID" value="QJR38064.1"/>
    <property type="molecule type" value="Genomic_DNA"/>
</dbReference>
<dbReference type="InterPro" id="IPR036388">
    <property type="entry name" value="WH-like_DNA-bd_sf"/>
</dbReference>
<dbReference type="PROSITE" id="PS50987">
    <property type="entry name" value="HTH_ARSR_2"/>
    <property type="match status" value="1"/>
</dbReference>
<feature type="domain" description="HTH arsR-type" evidence="4">
    <location>
        <begin position="1"/>
        <end position="95"/>
    </location>
</feature>
<dbReference type="PANTHER" id="PTHR43132">
    <property type="entry name" value="ARSENICAL RESISTANCE OPERON REPRESSOR ARSR-RELATED"/>
    <property type="match status" value="1"/>
</dbReference>
<evidence type="ECO:0000259" key="4">
    <source>
        <dbReference type="PROSITE" id="PS50987"/>
    </source>
</evidence>
<dbReference type="PANTHER" id="PTHR43132:SF9">
    <property type="entry name" value="ARSR FAMILY TRANSCRIPTIONAL REGULATORY PROTEIN"/>
    <property type="match status" value="1"/>
</dbReference>
<evidence type="ECO:0000256" key="1">
    <source>
        <dbReference type="ARBA" id="ARBA00023015"/>
    </source>
</evidence>
<dbReference type="KEGG" id="ggr:HKW67_00880"/>
<organism evidence="5 6">
    <name type="scientific">Gemmatimonas groenlandica</name>
    <dbReference type="NCBI Taxonomy" id="2732249"/>
    <lineage>
        <taxon>Bacteria</taxon>
        <taxon>Pseudomonadati</taxon>
        <taxon>Gemmatimonadota</taxon>
        <taxon>Gemmatimonadia</taxon>
        <taxon>Gemmatimonadales</taxon>
        <taxon>Gemmatimonadaceae</taxon>
        <taxon>Gemmatimonas</taxon>
    </lineage>
</organism>
<accession>A0A6M4ITM7</accession>
<evidence type="ECO:0000256" key="2">
    <source>
        <dbReference type="ARBA" id="ARBA00023125"/>
    </source>
</evidence>
<protein>
    <submittedName>
        <fullName evidence="5">Winged helix-turn-helix transcriptional regulator</fullName>
    </submittedName>
</protein>
<gene>
    <name evidence="5" type="ORF">HKW67_00880</name>
</gene>
<dbReference type="InterPro" id="IPR001845">
    <property type="entry name" value="HTH_ArsR_DNA-bd_dom"/>
</dbReference>
<dbReference type="SMART" id="SM00418">
    <property type="entry name" value="HTH_ARSR"/>
    <property type="match status" value="1"/>
</dbReference>
<evidence type="ECO:0000313" key="5">
    <source>
        <dbReference type="EMBL" id="QJR38064.1"/>
    </source>
</evidence>
<name>A0A6M4ITM7_9BACT</name>
<dbReference type="Proteomes" id="UP000500938">
    <property type="component" value="Chromosome"/>
</dbReference>
<reference evidence="5 6" key="1">
    <citation type="submission" date="2020-05" db="EMBL/GenBank/DDBJ databases">
        <title>Complete genome sequence of Gemmatimonas greenlandica TET16.</title>
        <authorList>
            <person name="Zeng Y."/>
        </authorList>
    </citation>
    <scope>NUCLEOTIDE SEQUENCE [LARGE SCALE GENOMIC DNA]</scope>
    <source>
        <strain evidence="5 6">TET16</strain>
    </source>
</reference>
<dbReference type="CDD" id="cd00090">
    <property type="entry name" value="HTH_ARSR"/>
    <property type="match status" value="1"/>
</dbReference>
<keyword evidence="3" id="KW-0804">Transcription</keyword>
<keyword evidence="1" id="KW-0805">Transcription regulation</keyword>
<dbReference type="GO" id="GO:0003700">
    <property type="term" value="F:DNA-binding transcription factor activity"/>
    <property type="evidence" value="ECO:0007669"/>
    <property type="project" value="InterPro"/>
</dbReference>
<evidence type="ECO:0000313" key="6">
    <source>
        <dbReference type="Proteomes" id="UP000500938"/>
    </source>
</evidence>
<dbReference type="GO" id="GO:0003677">
    <property type="term" value="F:DNA binding"/>
    <property type="evidence" value="ECO:0007669"/>
    <property type="project" value="UniProtKB-KW"/>
</dbReference>
<keyword evidence="2" id="KW-0238">DNA-binding</keyword>
<dbReference type="InterPro" id="IPR051011">
    <property type="entry name" value="Metal_resp_trans_reg"/>
</dbReference>
<dbReference type="NCBIfam" id="NF033788">
    <property type="entry name" value="HTH_metalloreg"/>
    <property type="match status" value="1"/>
</dbReference>